<protein>
    <submittedName>
        <fullName evidence="1">Uncharacterized protein</fullName>
    </submittedName>
</protein>
<dbReference type="Proteomes" id="UP001412067">
    <property type="component" value="Unassembled WGS sequence"/>
</dbReference>
<reference evidence="1 2" key="1">
    <citation type="journal article" date="2022" name="Nat. Plants">
        <title>Genomes of leafy and leafless Platanthera orchids illuminate the evolution of mycoheterotrophy.</title>
        <authorList>
            <person name="Li M.H."/>
            <person name="Liu K.W."/>
            <person name="Li Z."/>
            <person name="Lu H.C."/>
            <person name="Ye Q.L."/>
            <person name="Zhang D."/>
            <person name="Wang J.Y."/>
            <person name="Li Y.F."/>
            <person name="Zhong Z.M."/>
            <person name="Liu X."/>
            <person name="Yu X."/>
            <person name="Liu D.K."/>
            <person name="Tu X.D."/>
            <person name="Liu B."/>
            <person name="Hao Y."/>
            <person name="Liao X.Y."/>
            <person name="Jiang Y.T."/>
            <person name="Sun W.H."/>
            <person name="Chen J."/>
            <person name="Chen Y.Q."/>
            <person name="Ai Y."/>
            <person name="Zhai J.W."/>
            <person name="Wu S.S."/>
            <person name="Zhou Z."/>
            <person name="Hsiao Y.Y."/>
            <person name="Wu W.L."/>
            <person name="Chen Y.Y."/>
            <person name="Lin Y.F."/>
            <person name="Hsu J.L."/>
            <person name="Li C.Y."/>
            <person name="Wang Z.W."/>
            <person name="Zhao X."/>
            <person name="Zhong W.Y."/>
            <person name="Ma X.K."/>
            <person name="Ma L."/>
            <person name="Huang J."/>
            <person name="Chen G.Z."/>
            <person name="Huang M.Z."/>
            <person name="Huang L."/>
            <person name="Peng D.H."/>
            <person name="Luo Y.B."/>
            <person name="Zou S.Q."/>
            <person name="Chen S.P."/>
            <person name="Lan S."/>
            <person name="Tsai W.C."/>
            <person name="Van de Peer Y."/>
            <person name="Liu Z.J."/>
        </authorList>
    </citation>
    <scope>NUCLEOTIDE SEQUENCE [LARGE SCALE GENOMIC DNA]</scope>
    <source>
        <strain evidence="1">Lor288</strain>
    </source>
</reference>
<comment type="caution">
    <text evidence="1">The sequence shown here is derived from an EMBL/GenBank/DDBJ whole genome shotgun (WGS) entry which is preliminary data.</text>
</comment>
<name>A0ABR2MPJ2_9ASPA</name>
<organism evidence="1 2">
    <name type="scientific">Platanthera guangdongensis</name>
    <dbReference type="NCBI Taxonomy" id="2320717"/>
    <lineage>
        <taxon>Eukaryota</taxon>
        <taxon>Viridiplantae</taxon>
        <taxon>Streptophyta</taxon>
        <taxon>Embryophyta</taxon>
        <taxon>Tracheophyta</taxon>
        <taxon>Spermatophyta</taxon>
        <taxon>Magnoliopsida</taxon>
        <taxon>Liliopsida</taxon>
        <taxon>Asparagales</taxon>
        <taxon>Orchidaceae</taxon>
        <taxon>Orchidoideae</taxon>
        <taxon>Orchideae</taxon>
        <taxon>Orchidinae</taxon>
        <taxon>Platanthera</taxon>
    </lineage>
</organism>
<sequence length="54" mass="6011">MKKNTPEVHRGGCFLCMNVMKFKTSGGVSDVDVIAIYKFGVSSGERPFCHQNRC</sequence>
<dbReference type="EMBL" id="JBBWWR010000005">
    <property type="protein sequence ID" value="KAK8966103.1"/>
    <property type="molecule type" value="Genomic_DNA"/>
</dbReference>
<gene>
    <name evidence="1" type="ORF">KSP40_PGU006050</name>
</gene>
<proteinExistence type="predicted"/>
<evidence type="ECO:0000313" key="2">
    <source>
        <dbReference type="Proteomes" id="UP001412067"/>
    </source>
</evidence>
<keyword evidence="2" id="KW-1185">Reference proteome</keyword>
<accession>A0ABR2MPJ2</accession>
<evidence type="ECO:0000313" key="1">
    <source>
        <dbReference type="EMBL" id="KAK8966103.1"/>
    </source>
</evidence>